<organism evidence="1 2">
    <name type="scientific">Haloarcula mannanilytica</name>
    <dbReference type="NCBI Taxonomy" id="2509225"/>
    <lineage>
        <taxon>Archaea</taxon>
        <taxon>Methanobacteriati</taxon>
        <taxon>Methanobacteriota</taxon>
        <taxon>Stenosarchaea group</taxon>
        <taxon>Halobacteria</taxon>
        <taxon>Halobacteriales</taxon>
        <taxon>Haloarculaceae</taxon>
        <taxon>Haloarcula</taxon>
    </lineage>
</organism>
<keyword evidence="2" id="KW-1185">Reference proteome</keyword>
<name>A0A4C2EPS9_9EURY</name>
<dbReference type="EMBL" id="BIXZ01000009">
    <property type="protein sequence ID" value="GCF15697.1"/>
    <property type="molecule type" value="Genomic_DNA"/>
</dbReference>
<dbReference type="AlphaFoldDB" id="A0A4C2EPS9"/>
<dbReference type="Pfam" id="PF26508">
    <property type="entry name" value="DUF8170"/>
    <property type="match status" value="1"/>
</dbReference>
<evidence type="ECO:0000313" key="2">
    <source>
        <dbReference type="Proteomes" id="UP000304382"/>
    </source>
</evidence>
<dbReference type="InterPro" id="IPR058483">
    <property type="entry name" value="DUF8170"/>
</dbReference>
<comment type="caution">
    <text evidence="1">The sequence shown here is derived from an EMBL/GenBank/DDBJ whole genome shotgun (WGS) entry which is preliminary data.</text>
</comment>
<gene>
    <name evidence="1" type="ORF">Harman_36320</name>
</gene>
<protein>
    <submittedName>
        <fullName evidence="1">Uncharacterized protein</fullName>
    </submittedName>
</protein>
<accession>A0A4C2EPS9</accession>
<sequence length="215" mass="23956">MASCSGRHPVCEVKDAGYGRSPELMSEDPVTVDELAEKADEYLHEASLTPEEYEALKQSVAELTPIFSAKNSHFVLGSYGKHEIRRLQLVKDRLNRQPGAYAFLMVDIRSELTNTYLKFRLLADHTDVIVGVTEHAQGCFLVEQGYFTALEEYFAKTHVFKREYNTIDADAIDTNVAVESPTVECRPRSSRCSTMLGVSAGGRLRTTSSSVPRLS</sequence>
<proteinExistence type="predicted"/>
<dbReference type="Proteomes" id="UP000304382">
    <property type="component" value="Unassembled WGS sequence"/>
</dbReference>
<evidence type="ECO:0000313" key="1">
    <source>
        <dbReference type="EMBL" id="GCF15697.1"/>
    </source>
</evidence>
<reference evidence="1 2" key="1">
    <citation type="submission" date="2019-02" db="EMBL/GenBank/DDBJ databases">
        <title>Haloarcula mannanilyticum sp. nov., a mannan degrading haloarchaeon isolated from commercial salt.</title>
        <authorList>
            <person name="Enomoto S."/>
            <person name="Shimane Y."/>
            <person name="Kamekura M."/>
            <person name="Ito T."/>
            <person name="Moriya O."/>
            <person name="Ihara K."/>
            <person name="Takahashi-Ando N."/>
            <person name="Fukushima Y."/>
            <person name="Yoshida Y."/>
            <person name="Usama R."/>
            <person name="Takai K."/>
            <person name="Minegishi H."/>
        </authorList>
    </citation>
    <scope>NUCLEOTIDE SEQUENCE [LARGE SCALE GENOMIC DNA]</scope>
    <source>
        <strain evidence="1 2">MD130-1</strain>
    </source>
</reference>